<sequence length="212" mass="23272">MKTVLCYGDSLTWGYIPDGSGRHALKDRWPEVLQTELGNRVHVVTDGLNGRTTAYDDHLSGFERNGAKTLTTVLGAHFPLDLVIIMLGSNDMKNFICGNAQGTKRGVQRLIEIVRTAPYQMNAKAPQILIMSPPALTPIDELDFQRTFEQGIEQSRLLAAFYKNAAELADCAFFDAGSVARTSQLDGVHLDAENTRAIGKAIAPIVRDILEL</sequence>
<dbReference type="RefSeq" id="WP_114430074.1">
    <property type="nucleotide sequence ID" value="NZ_QPJM01000005.1"/>
</dbReference>
<dbReference type="AlphaFoldDB" id="A0A368YVW6"/>
<dbReference type="Pfam" id="PF13472">
    <property type="entry name" value="Lipase_GDSL_2"/>
    <property type="match status" value="1"/>
</dbReference>
<feature type="domain" description="SGNH hydrolase-type esterase" evidence="1">
    <location>
        <begin position="6"/>
        <end position="190"/>
    </location>
</feature>
<evidence type="ECO:0000259" key="1">
    <source>
        <dbReference type="Pfam" id="PF13472"/>
    </source>
</evidence>
<dbReference type="Proteomes" id="UP000253324">
    <property type="component" value="Unassembled WGS sequence"/>
</dbReference>
<comment type="caution">
    <text evidence="2">The sequence shown here is derived from an EMBL/GenBank/DDBJ whole genome shotgun (WGS) entry which is preliminary data.</text>
</comment>
<dbReference type="InterPro" id="IPR013830">
    <property type="entry name" value="SGNH_hydro"/>
</dbReference>
<organism evidence="2 3">
    <name type="scientific">Phyllobacterium bourgognense</name>
    <dbReference type="NCBI Taxonomy" id="314236"/>
    <lineage>
        <taxon>Bacteria</taxon>
        <taxon>Pseudomonadati</taxon>
        <taxon>Pseudomonadota</taxon>
        <taxon>Alphaproteobacteria</taxon>
        <taxon>Hyphomicrobiales</taxon>
        <taxon>Phyllobacteriaceae</taxon>
        <taxon>Phyllobacterium</taxon>
    </lineage>
</organism>
<evidence type="ECO:0000313" key="2">
    <source>
        <dbReference type="EMBL" id="RCW83688.1"/>
    </source>
</evidence>
<dbReference type="EMBL" id="QPJM01000005">
    <property type="protein sequence ID" value="RCW83688.1"/>
    <property type="molecule type" value="Genomic_DNA"/>
</dbReference>
<protein>
    <submittedName>
        <fullName evidence="2">Lysophospholipase L1-like esterase</fullName>
    </submittedName>
</protein>
<keyword evidence="3" id="KW-1185">Reference proteome</keyword>
<evidence type="ECO:0000313" key="3">
    <source>
        <dbReference type="Proteomes" id="UP000253324"/>
    </source>
</evidence>
<gene>
    <name evidence="2" type="ORF">C7476_105182</name>
</gene>
<dbReference type="InterPro" id="IPR036514">
    <property type="entry name" value="SGNH_hydro_sf"/>
</dbReference>
<name>A0A368YVW6_9HYPH</name>
<dbReference type="Gene3D" id="3.40.50.1110">
    <property type="entry name" value="SGNH hydrolase"/>
    <property type="match status" value="1"/>
</dbReference>
<accession>A0A368YVW6</accession>
<dbReference type="SUPFAM" id="SSF52266">
    <property type="entry name" value="SGNH hydrolase"/>
    <property type="match status" value="1"/>
</dbReference>
<reference evidence="2 3" key="1">
    <citation type="submission" date="2018-07" db="EMBL/GenBank/DDBJ databases">
        <title>Genomic Encyclopedia of Type Strains, Phase III (KMG-III): the genomes of soil and plant-associated and newly described type strains.</title>
        <authorList>
            <person name="Whitman W."/>
        </authorList>
    </citation>
    <scope>NUCLEOTIDE SEQUENCE [LARGE SCALE GENOMIC DNA]</scope>
    <source>
        <strain evidence="2 3">31-25a</strain>
    </source>
</reference>
<proteinExistence type="predicted"/>
<dbReference type="OrthoDB" id="164654at2"/>
<dbReference type="CDD" id="cd01839">
    <property type="entry name" value="SGNH_arylesterase_like"/>
    <property type="match status" value="1"/>
</dbReference>
<dbReference type="GO" id="GO:0016788">
    <property type="term" value="F:hydrolase activity, acting on ester bonds"/>
    <property type="evidence" value="ECO:0007669"/>
    <property type="project" value="UniProtKB-ARBA"/>
</dbReference>